<protein>
    <submittedName>
        <fullName evidence="2">Uncharacterized protein</fullName>
    </submittedName>
</protein>
<dbReference type="EMBL" id="JAFJZO010000023">
    <property type="protein sequence ID" value="KAG5504458.1"/>
    <property type="molecule type" value="Genomic_DNA"/>
</dbReference>
<keyword evidence="3" id="KW-1185">Reference proteome</keyword>
<dbReference type="GeneID" id="94290958"/>
<evidence type="ECO:0000313" key="3">
    <source>
        <dbReference type="Proteomes" id="UP000674318"/>
    </source>
</evidence>
<feature type="compositionally biased region" description="Low complexity" evidence="1">
    <location>
        <begin position="155"/>
        <end position="164"/>
    </location>
</feature>
<dbReference type="KEGG" id="phet:94290958"/>
<evidence type="ECO:0000313" key="2">
    <source>
        <dbReference type="EMBL" id="KAG5504458.1"/>
    </source>
</evidence>
<dbReference type="RefSeq" id="XP_067757081.1">
    <property type="nucleotide sequence ID" value="XM_067900881.1"/>
</dbReference>
<feature type="region of interest" description="Disordered" evidence="1">
    <location>
        <begin position="253"/>
        <end position="274"/>
    </location>
</feature>
<feature type="region of interest" description="Disordered" evidence="1">
    <location>
        <begin position="152"/>
        <end position="188"/>
    </location>
</feature>
<feature type="compositionally biased region" description="Basic and acidic residues" evidence="1">
    <location>
        <begin position="760"/>
        <end position="772"/>
    </location>
</feature>
<feature type="compositionally biased region" description="Basic residues" evidence="1">
    <location>
        <begin position="165"/>
        <end position="175"/>
    </location>
</feature>
<comment type="caution">
    <text evidence="2">The sequence shown here is derived from an EMBL/GenBank/DDBJ whole genome shotgun (WGS) entry which is preliminary data.</text>
</comment>
<reference evidence="2 3" key="1">
    <citation type="submission" date="2021-02" db="EMBL/GenBank/DDBJ databases">
        <title>Porcisia hertigi Genome sequencing and assembly.</title>
        <authorList>
            <person name="Almutairi H."/>
            <person name="Gatherer D."/>
        </authorList>
    </citation>
    <scope>NUCLEOTIDE SEQUENCE [LARGE SCALE GENOMIC DNA]</scope>
    <source>
        <strain evidence="2 3">C119</strain>
    </source>
</reference>
<feature type="compositionally biased region" description="Low complexity" evidence="1">
    <location>
        <begin position="81"/>
        <end position="100"/>
    </location>
</feature>
<organism evidence="2 3">
    <name type="scientific">Porcisia hertigi</name>
    <dbReference type="NCBI Taxonomy" id="2761500"/>
    <lineage>
        <taxon>Eukaryota</taxon>
        <taxon>Discoba</taxon>
        <taxon>Euglenozoa</taxon>
        <taxon>Kinetoplastea</taxon>
        <taxon>Metakinetoplastina</taxon>
        <taxon>Trypanosomatida</taxon>
        <taxon>Trypanosomatidae</taxon>
        <taxon>Leishmaniinae</taxon>
        <taxon>Porcisia</taxon>
    </lineage>
</organism>
<proteinExistence type="predicted"/>
<sequence length="1334" mass="141718">MRLCTAHFYLTAPSAYPVLGCLCRRRRCMLLGNKAQGVWRGGSLVCAYEKECHQSSYSALAEGVSATSLCPDDDRSAAVSRASAAPEAASSSVAREAAVPGRGSPHGADAVAVLLSLNHTQRLLRRLPVGTSRLLFHYNELPSNIGEKMPAVVRQCQQQQQQQQHRPHPHPKGKGHPTNATAPMAASASEGMALTSAGTAPIGHLTASLSGGTDFSHLLTLAQPQLTASENTIFALFRAAQKERQLARLQWHKRQQSGLHMERPGQRSSTAAQGALPPFTDPLLFLRNLEEPCLLVPDTRDTFVSLGLAVDVHSTADTTTFSKCNGAPLASAASSPACASPASSPSTPSSGVGLAAHTASTPDTTVLDAFHLGLACSSTDYRTDYTSLPLHYVLGVPTALLDLLRPGPSMGGHTAQRGTHNAGVGDSGSRTWRLRCRTPVDLSRWLVFDTATSQVLLRRHGVPHTGEPSVSPTYLSTLEAQVFLAHTYSFDPRSAYEAAALQARVPAQPSTPATGSSASADASALPMARTTTQPLYSLFFFTVVRGQATGNSQVTPMDAGVLYPTYFFSYMSEVPTTQALAAKTATVAAQQFRLDSADDLKSSTSVSSGVFSGALDNSSLFVSMSGKRLRARVTDSSSRAAHLWTAQLQSGKLKPINSLATVSLSSPSVGRAEQRTSHYSLEAKSSISMVPGGGDSLRQNTVRQAIHKSFCIWREAVAARVPSPALRASTGTKVPAGDSGRSRAPPPVSDEPQRASASRHNPEPPRQIDRPTDSLPCSAALRGAGRKEGHRSRLEEQLDAESVALISDGGAFTQEWGSGSRFGRVAIAVATPLLLHAPERVAGAAAFPCPLSVAHRGKEGSGAEAAVDSTVRVTEAPLAEALWAALYTPEVVTAAPTSAFTSHSSSPLSATAVRAATEVTCVFPMAEDRLMFARERVLIPFLLHQPRWVLPVVDSPCASLSSSSPVSGTGHGQGAGSQRNGPIAVKVCPSLWRLDELEQLCGWRHPRFLFKDAFGSFSGLLTHDLYTIVGRKTPVMQAGQTNGQPTPPSPVVLFNDAAYVEAVLLPAMRRFSANTCTWVESGLCVYRSPCRVPTLEARCELEVDLTGDRNAKASSVSRLAPRWCRSEASYGDSLADSPVETAVEVALHHWQLSLWLQRLQRTPQRFLRRWLAACHGRTYFDAALDAEVRRGTGGAPVACLVFFVGSASSLPAKPPVSGASLIPHSESEDIGFGDCSDCSAVAASPEAIEGAVEKLLSLTPDRIAVVPLLDFVVWGALCSDFSAASVQHLTHAVDRCRATIDPSADGLAAVKYCMRFPQNLCCDGGRGMTVALLR</sequence>
<gene>
    <name evidence="2" type="ORF">JKF63_04910</name>
</gene>
<feature type="compositionally biased region" description="Low complexity" evidence="1">
    <location>
        <begin position="335"/>
        <end position="350"/>
    </location>
</feature>
<accession>A0A836LHY6</accession>
<name>A0A836LHY6_9TRYP</name>
<dbReference type="OrthoDB" id="273832at2759"/>
<feature type="region of interest" description="Disordered" evidence="1">
    <location>
        <begin position="335"/>
        <end position="356"/>
    </location>
</feature>
<feature type="compositionally biased region" description="Basic and acidic residues" evidence="1">
    <location>
        <begin position="785"/>
        <end position="794"/>
    </location>
</feature>
<evidence type="ECO:0000256" key="1">
    <source>
        <dbReference type="SAM" id="MobiDB-lite"/>
    </source>
</evidence>
<feature type="region of interest" description="Disordered" evidence="1">
    <location>
        <begin position="81"/>
        <end position="102"/>
    </location>
</feature>
<dbReference type="Proteomes" id="UP000674318">
    <property type="component" value="Unassembled WGS sequence"/>
</dbReference>
<feature type="region of interest" description="Disordered" evidence="1">
    <location>
        <begin position="724"/>
        <end position="794"/>
    </location>
</feature>